<organism evidence="2 3">
    <name type="scientific">Croceitalea marina</name>
    <dbReference type="NCBI Taxonomy" id="1775166"/>
    <lineage>
        <taxon>Bacteria</taxon>
        <taxon>Pseudomonadati</taxon>
        <taxon>Bacteroidota</taxon>
        <taxon>Flavobacteriia</taxon>
        <taxon>Flavobacteriales</taxon>
        <taxon>Flavobacteriaceae</taxon>
        <taxon>Croceitalea</taxon>
    </lineage>
</organism>
<dbReference type="PANTHER" id="PTHR46825">
    <property type="entry name" value="D-ALANYL-D-ALANINE-CARBOXYPEPTIDASE/ENDOPEPTIDASE AMPH"/>
    <property type="match status" value="1"/>
</dbReference>
<dbReference type="PANTHER" id="PTHR46825:SF9">
    <property type="entry name" value="BETA-LACTAMASE-RELATED DOMAIN-CONTAINING PROTEIN"/>
    <property type="match status" value="1"/>
</dbReference>
<dbReference type="InterPro" id="IPR012338">
    <property type="entry name" value="Beta-lactam/transpept-like"/>
</dbReference>
<accession>A0ABW5MXW6</accession>
<keyword evidence="3" id="KW-1185">Reference proteome</keyword>
<feature type="domain" description="Beta-lactamase-related" evidence="1">
    <location>
        <begin position="58"/>
        <end position="369"/>
    </location>
</feature>
<dbReference type="RefSeq" id="WP_377767701.1">
    <property type="nucleotide sequence ID" value="NZ_JBHULB010000072.1"/>
</dbReference>
<dbReference type="InterPro" id="IPR050491">
    <property type="entry name" value="AmpC-like"/>
</dbReference>
<reference evidence="3" key="1">
    <citation type="journal article" date="2019" name="Int. J. Syst. Evol. Microbiol.">
        <title>The Global Catalogue of Microorganisms (GCM) 10K type strain sequencing project: providing services to taxonomists for standard genome sequencing and annotation.</title>
        <authorList>
            <consortium name="The Broad Institute Genomics Platform"/>
            <consortium name="The Broad Institute Genome Sequencing Center for Infectious Disease"/>
            <person name="Wu L."/>
            <person name="Ma J."/>
        </authorList>
    </citation>
    <scope>NUCLEOTIDE SEQUENCE [LARGE SCALE GENOMIC DNA]</scope>
    <source>
        <strain evidence="3">KCTC 52368</strain>
    </source>
</reference>
<protein>
    <submittedName>
        <fullName evidence="2">Serine hydrolase domain-containing protein</fullName>
        <ecNumber evidence="2">3.-.-.-</ecNumber>
    </submittedName>
</protein>
<evidence type="ECO:0000313" key="3">
    <source>
        <dbReference type="Proteomes" id="UP001597526"/>
    </source>
</evidence>
<dbReference type="Gene3D" id="3.40.710.10">
    <property type="entry name" value="DD-peptidase/beta-lactamase superfamily"/>
    <property type="match status" value="1"/>
</dbReference>
<dbReference type="PROSITE" id="PS51257">
    <property type="entry name" value="PROKAR_LIPOPROTEIN"/>
    <property type="match status" value="1"/>
</dbReference>
<dbReference type="EC" id="3.-.-.-" evidence="2"/>
<dbReference type="SUPFAM" id="SSF56601">
    <property type="entry name" value="beta-lactamase/transpeptidase-like"/>
    <property type="match status" value="1"/>
</dbReference>
<dbReference type="Proteomes" id="UP001597526">
    <property type="component" value="Unassembled WGS sequence"/>
</dbReference>
<evidence type="ECO:0000259" key="1">
    <source>
        <dbReference type="Pfam" id="PF00144"/>
    </source>
</evidence>
<evidence type="ECO:0000313" key="2">
    <source>
        <dbReference type="EMBL" id="MFD2588170.1"/>
    </source>
</evidence>
<dbReference type="InterPro" id="IPR001466">
    <property type="entry name" value="Beta-lactam-related"/>
</dbReference>
<dbReference type="Pfam" id="PF00144">
    <property type="entry name" value="Beta-lactamase"/>
    <property type="match status" value="1"/>
</dbReference>
<keyword evidence="2" id="KW-0378">Hydrolase</keyword>
<dbReference type="EMBL" id="JBHULB010000072">
    <property type="protein sequence ID" value="MFD2588170.1"/>
    <property type="molecule type" value="Genomic_DNA"/>
</dbReference>
<proteinExistence type="predicted"/>
<gene>
    <name evidence="2" type="ORF">ACFSQJ_14620</name>
</gene>
<sequence length="391" mass="44558">MKYIKALNIIFILLLLFSCKNKENETENKIATEKINLSKEITHPEIESFINNTISEEHFTGVVLVAVNDKIIHAKGYGMAQDGIQNRINTKFHVASITKQFTAAAIMQLLEQKKINLEKSINEFLPIQYRSDKWNSVTIHHLLTQTSGIEDYGLTRNYYEVEKGFCLGNTVDGMIKEAMAKELKFPSGSKFSYSNIGYTLLGQIIENTSGEPYDSYMKKHIFEPIGMHDSFIHNTSNYTGANDEAMGYRWDDELNKHVPDDIISLPVTEPDGNLVTTLNDFLKWTSVYTNNNQKVIDDIAIKKMTTPYIKNDFSFLKEKEPWYGYGLSLTDGIISHPGYIVGFRSHFIVDTNNGIKVLVFNNNVSNNPKNVSSEIYNMTSKKLNKNRNNDL</sequence>
<comment type="caution">
    <text evidence="2">The sequence shown here is derived from an EMBL/GenBank/DDBJ whole genome shotgun (WGS) entry which is preliminary data.</text>
</comment>
<dbReference type="GO" id="GO:0016787">
    <property type="term" value="F:hydrolase activity"/>
    <property type="evidence" value="ECO:0007669"/>
    <property type="project" value="UniProtKB-KW"/>
</dbReference>
<name>A0ABW5MXW6_9FLAO</name>